<keyword evidence="4" id="KW-1185">Reference proteome</keyword>
<gene>
    <name evidence="3" type="primary">yxiE</name>
    <name evidence="3" type="ORF">GCM10007063_12340</name>
</gene>
<dbReference type="Gene3D" id="3.40.50.620">
    <property type="entry name" value="HUPs"/>
    <property type="match status" value="1"/>
</dbReference>
<dbReference type="InterPro" id="IPR014729">
    <property type="entry name" value="Rossmann-like_a/b/a_fold"/>
</dbReference>
<feature type="domain" description="UspA" evidence="2">
    <location>
        <begin position="5"/>
        <end position="141"/>
    </location>
</feature>
<sequence>MLCSKILVAYDGSDLSERSLEKAIEIAQMNAAIEMDILYTVDIPRTPYIVEDAFNSMQASMHQHGDDILAEAKAKLSSIENTFRFFKTEGQASQVILEHAEQHGCDLIVMGSRGLSGVKELLGSVSHHVVQYSSIPVFIVK</sequence>
<evidence type="ECO:0000256" key="1">
    <source>
        <dbReference type="ARBA" id="ARBA00008791"/>
    </source>
</evidence>
<dbReference type="PANTHER" id="PTHR31964">
    <property type="entry name" value="ADENINE NUCLEOTIDE ALPHA HYDROLASES-LIKE SUPERFAMILY PROTEIN"/>
    <property type="match status" value="1"/>
</dbReference>
<evidence type="ECO:0000313" key="3">
    <source>
        <dbReference type="EMBL" id="GGJ91242.1"/>
    </source>
</evidence>
<evidence type="ECO:0000313" key="4">
    <source>
        <dbReference type="Proteomes" id="UP000658382"/>
    </source>
</evidence>
<accession>A0A917PT29</accession>
<comment type="similarity">
    <text evidence="1">Belongs to the universal stress protein A family.</text>
</comment>
<comment type="caution">
    <text evidence="3">The sequence shown here is derived from an EMBL/GenBank/DDBJ whole genome shotgun (WGS) entry which is preliminary data.</text>
</comment>
<dbReference type="AlphaFoldDB" id="A0A917PT29"/>
<dbReference type="PANTHER" id="PTHR31964:SF113">
    <property type="entry name" value="USPA DOMAIN-CONTAINING PROTEIN"/>
    <property type="match status" value="1"/>
</dbReference>
<dbReference type="InterPro" id="IPR006015">
    <property type="entry name" value="Universal_stress_UspA"/>
</dbReference>
<dbReference type="PRINTS" id="PR01438">
    <property type="entry name" value="UNVRSLSTRESS"/>
</dbReference>
<reference evidence="3" key="2">
    <citation type="submission" date="2020-09" db="EMBL/GenBank/DDBJ databases">
        <authorList>
            <person name="Sun Q."/>
            <person name="Ohkuma M."/>
        </authorList>
    </citation>
    <scope>NUCLEOTIDE SEQUENCE</scope>
    <source>
        <strain evidence="3">JCM 12580</strain>
    </source>
</reference>
<proteinExistence type="inferred from homology"/>
<dbReference type="EMBL" id="BMNQ01000011">
    <property type="protein sequence ID" value="GGJ91242.1"/>
    <property type="molecule type" value="Genomic_DNA"/>
</dbReference>
<organism evidence="3 4">
    <name type="scientific">Lentibacillus kapialis</name>
    <dbReference type="NCBI Taxonomy" id="340214"/>
    <lineage>
        <taxon>Bacteria</taxon>
        <taxon>Bacillati</taxon>
        <taxon>Bacillota</taxon>
        <taxon>Bacilli</taxon>
        <taxon>Bacillales</taxon>
        <taxon>Bacillaceae</taxon>
        <taxon>Lentibacillus</taxon>
    </lineage>
</organism>
<reference evidence="3" key="1">
    <citation type="journal article" date="2014" name="Int. J. Syst. Evol. Microbiol.">
        <title>Complete genome sequence of Corynebacterium casei LMG S-19264T (=DSM 44701T), isolated from a smear-ripened cheese.</title>
        <authorList>
            <consortium name="US DOE Joint Genome Institute (JGI-PGF)"/>
            <person name="Walter F."/>
            <person name="Albersmeier A."/>
            <person name="Kalinowski J."/>
            <person name="Ruckert C."/>
        </authorList>
    </citation>
    <scope>NUCLEOTIDE SEQUENCE</scope>
    <source>
        <strain evidence="3">JCM 12580</strain>
    </source>
</reference>
<protein>
    <submittedName>
        <fullName evidence="3">Universal stress protein YxiE</fullName>
    </submittedName>
</protein>
<dbReference type="SUPFAM" id="SSF52402">
    <property type="entry name" value="Adenine nucleotide alpha hydrolases-like"/>
    <property type="match status" value="1"/>
</dbReference>
<dbReference type="RefSeq" id="WP_188632220.1">
    <property type="nucleotide sequence ID" value="NZ_BMNQ01000011.1"/>
</dbReference>
<name>A0A917PT29_9BACI</name>
<dbReference type="InterPro" id="IPR006016">
    <property type="entry name" value="UspA"/>
</dbReference>
<dbReference type="Pfam" id="PF00582">
    <property type="entry name" value="Usp"/>
    <property type="match status" value="1"/>
</dbReference>
<evidence type="ECO:0000259" key="2">
    <source>
        <dbReference type="Pfam" id="PF00582"/>
    </source>
</evidence>
<dbReference type="Proteomes" id="UP000658382">
    <property type="component" value="Unassembled WGS sequence"/>
</dbReference>
<dbReference type="CDD" id="cd00293">
    <property type="entry name" value="USP-like"/>
    <property type="match status" value="1"/>
</dbReference>